<feature type="compositionally biased region" description="Basic and acidic residues" evidence="1">
    <location>
        <begin position="190"/>
        <end position="210"/>
    </location>
</feature>
<protein>
    <submittedName>
        <fullName evidence="2">Uncharacterized protein</fullName>
    </submittedName>
</protein>
<evidence type="ECO:0000313" key="3">
    <source>
        <dbReference type="Proteomes" id="UP001148838"/>
    </source>
</evidence>
<dbReference type="Proteomes" id="UP001148838">
    <property type="component" value="Unassembled WGS sequence"/>
</dbReference>
<dbReference type="EMBL" id="JAJSOF020000009">
    <property type="protein sequence ID" value="KAJ4445905.1"/>
    <property type="molecule type" value="Genomic_DNA"/>
</dbReference>
<evidence type="ECO:0000256" key="1">
    <source>
        <dbReference type="SAM" id="MobiDB-lite"/>
    </source>
</evidence>
<sequence length="322" mass="36673">MELYWKEWVKKDDAETNWKDEKELVASLAEKKLPTEGCTGRNGEREKSSGQKKVSDDRRLTIRADLEDHRWSADHSLRNAALYETGTHIGEVSRGTTTDDGGAQPPKHVWGFSLNEALQMIQGDQVAIPKCNNISITISSPKNACGNVTDEDSGDENNPTIDNMPGSQLRAETEVTLNTQGEGMDDYDDESHNGDDEHSKGDGKREDGNGTIKELKWETLENRRRKTRITSLYRAHLGQKAWVDITARLEKPTYYGRNDHDFKIKCRKQKTDVGVVSICDVLTPHYTTQTHPHRKQNKRRQEQQQPVLKKTNNRSKHVNQVR</sequence>
<proteinExistence type="predicted"/>
<feature type="region of interest" description="Disordered" evidence="1">
    <location>
        <begin position="287"/>
        <end position="322"/>
    </location>
</feature>
<feature type="region of interest" description="Disordered" evidence="1">
    <location>
        <begin position="29"/>
        <end position="58"/>
    </location>
</feature>
<reference evidence="2 3" key="1">
    <citation type="journal article" date="2022" name="Allergy">
        <title>Genome assembly and annotation of Periplaneta americana reveal a comprehensive cockroach allergen profile.</title>
        <authorList>
            <person name="Wang L."/>
            <person name="Xiong Q."/>
            <person name="Saelim N."/>
            <person name="Wang L."/>
            <person name="Nong W."/>
            <person name="Wan A.T."/>
            <person name="Shi M."/>
            <person name="Liu X."/>
            <person name="Cao Q."/>
            <person name="Hui J.H.L."/>
            <person name="Sookrung N."/>
            <person name="Leung T.F."/>
            <person name="Tungtrongchitr A."/>
            <person name="Tsui S.K.W."/>
        </authorList>
    </citation>
    <scope>NUCLEOTIDE SEQUENCE [LARGE SCALE GENOMIC DNA]</scope>
    <source>
        <strain evidence="2">PWHHKU_190912</strain>
    </source>
</reference>
<evidence type="ECO:0000313" key="2">
    <source>
        <dbReference type="EMBL" id="KAJ4445905.1"/>
    </source>
</evidence>
<feature type="compositionally biased region" description="Basic residues" evidence="1">
    <location>
        <begin position="311"/>
        <end position="322"/>
    </location>
</feature>
<comment type="caution">
    <text evidence="2">The sequence shown here is derived from an EMBL/GenBank/DDBJ whole genome shotgun (WGS) entry which is preliminary data.</text>
</comment>
<keyword evidence="3" id="KW-1185">Reference proteome</keyword>
<organism evidence="2 3">
    <name type="scientific">Periplaneta americana</name>
    <name type="common">American cockroach</name>
    <name type="synonym">Blatta americana</name>
    <dbReference type="NCBI Taxonomy" id="6978"/>
    <lineage>
        <taxon>Eukaryota</taxon>
        <taxon>Metazoa</taxon>
        <taxon>Ecdysozoa</taxon>
        <taxon>Arthropoda</taxon>
        <taxon>Hexapoda</taxon>
        <taxon>Insecta</taxon>
        <taxon>Pterygota</taxon>
        <taxon>Neoptera</taxon>
        <taxon>Polyneoptera</taxon>
        <taxon>Dictyoptera</taxon>
        <taxon>Blattodea</taxon>
        <taxon>Blattoidea</taxon>
        <taxon>Blattidae</taxon>
        <taxon>Blattinae</taxon>
        <taxon>Periplaneta</taxon>
    </lineage>
</organism>
<feature type="compositionally biased region" description="Basic and acidic residues" evidence="1">
    <location>
        <begin position="42"/>
        <end position="58"/>
    </location>
</feature>
<gene>
    <name evidence="2" type="ORF">ANN_12591</name>
</gene>
<name>A0ABQ8TJP4_PERAM</name>
<accession>A0ABQ8TJP4</accession>
<feature type="region of interest" description="Disordered" evidence="1">
    <location>
        <begin position="143"/>
        <end position="210"/>
    </location>
</feature>